<dbReference type="Gene3D" id="3.40.50.10480">
    <property type="entry name" value="Probable brix-domain ribosomal biogenesis protein"/>
    <property type="match status" value="1"/>
</dbReference>
<dbReference type="Proteomes" id="UP001158576">
    <property type="component" value="Chromosome 2"/>
</dbReference>
<evidence type="ECO:0000256" key="4">
    <source>
        <dbReference type="ARBA" id="ARBA00020522"/>
    </source>
</evidence>
<dbReference type="EMBL" id="OU015567">
    <property type="protein sequence ID" value="CAG5113173.1"/>
    <property type="molecule type" value="Genomic_DNA"/>
</dbReference>
<evidence type="ECO:0000256" key="2">
    <source>
        <dbReference type="ARBA" id="ARBA00004604"/>
    </source>
</evidence>
<evidence type="ECO:0000256" key="7">
    <source>
        <dbReference type="ARBA" id="ARBA00033181"/>
    </source>
</evidence>
<evidence type="ECO:0000256" key="5">
    <source>
        <dbReference type="ARBA" id="ARBA00022517"/>
    </source>
</evidence>
<comment type="similarity">
    <text evidence="3">Belongs to the BRX1 family.</text>
</comment>
<evidence type="ECO:0000256" key="1">
    <source>
        <dbReference type="ARBA" id="ARBA00003439"/>
    </source>
</evidence>
<organism evidence="9 10">
    <name type="scientific">Oikopleura dioica</name>
    <name type="common">Tunicate</name>
    <dbReference type="NCBI Taxonomy" id="34765"/>
    <lineage>
        <taxon>Eukaryota</taxon>
        <taxon>Metazoa</taxon>
        <taxon>Chordata</taxon>
        <taxon>Tunicata</taxon>
        <taxon>Appendicularia</taxon>
        <taxon>Copelata</taxon>
        <taxon>Oikopleuridae</taxon>
        <taxon>Oikopleura</taxon>
    </lineage>
</organism>
<dbReference type="InterPro" id="IPR026532">
    <property type="entry name" value="BRX1"/>
</dbReference>
<dbReference type="SUPFAM" id="SSF52954">
    <property type="entry name" value="Class II aaRS ABD-related"/>
    <property type="match status" value="1"/>
</dbReference>
<proteinExistence type="inferred from homology"/>
<evidence type="ECO:0000313" key="10">
    <source>
        <dbReference type="Proteomes" id="UP001158576"/>
    </source>
</evidence>
<evidence type="ECO:0000256" key="6">
    <source>
        <dbReference type="ARBA" id="ARBA00023242"/>
    </source>
</evidence>
<name>A0ABN7TC92_OIKDI</name>
<accession>A0ABN7TC92</accession>
<gene>
    <name evidence="9" type="ORF">OKIOD_LOCUS16070</name>
</gene>
<evidence type="ECO:0000313" key="9">
    <source>
        <dbReference type="EMBL" id="CAG5113173.1"/>
    </source>
</evidence>
<keyword evidence="6" id="KW-0539">Nucleus</keyword>
<comment type="function">
    <text evidence="1">Required for biogenesis of the 60S ribosomal subunit.</text>
</comment>
<feature type="domain" description="Brix" evidence="8">
    <location>
        <begin position="47"/>
        <end position="246"/>
    </location>
</feature>
<dbReference type="PANTHER" id="PTHR13634">
    <property type="entry name" value="RIBOSOME BIOGENESIS PROTEIN BRIX"/>
    <property type="match status" value="1"/>
</dbReference>
<reference evidence="9 10" key="1">
    <citation type="submission" date="2021-04" db="EMBL/GenBank/DDBJ databases">
        <authorList>
            <person name="Bliznina A."/>
        </authorList>
    </citation>
    <scope>NUCLEOTIDE SEQUENCE [LARGE SCALE GENOMIC DNA]</scope>
</reference>
<dbReference type="PANTHER" id="PTHR13634:SF0">
    <property type="entry name" value="RIBOSOME BIOGENESIS PROTEIN BRX1 HOMOLOG"/>
    <property type="match status" value="1"/>
</dbReference>
<comment type="subcellular location">
    <subcellularLocation>
        <location evidence="2">Nucleus</location>
        <location evidence="2">Nucleolus</location>
    </subcellularLocation>
</comment>
<keyword evidence="5" id="KW-0690">Ribosome biogenesis</keyword>
<evidence type="ECO:0000256" key="3">
    <source>
        <dbReference type="ARBA" id="ARBA00006369"/>
    </source>
</evidence>
<evidence type="ECO:0000259" key="8">
    <source>
        <dbReference type="PROSITE" id="PS50833"/>
    </source>
</evidence>
<dbReference type="Pfam" id="PF04427">
    <property type="entry name" value="Brix"/>
    <property type="match status" value="1"/>
</dbReference>
<dbReference type="SMART" id="SM00879">
    <property type="entry name" value="Brix"/>
    <property type="match status" value="1"/>
</dbReference>
<keyword evidence="10" id="KW-1185">Reference proteome</keyword>
<sequence length="307" mass="35572">MKRDGEKVTDADSAKKAKNEEISATLGEILEVNDMPTMSQGKWKNKTRCLIFGSRGLDYRTRHFMQDLRNIMPHSKADVKLEKKNDRAIIKEIAEMKNCSKILYFEGRKKKDLYITVADVDEGPTIRFNVEGLNTMGELKFSGNCLKGSRPLLVFDHHFDEEPHYALIKEMFTQVFGTPRYHPKSQPFIDHVLNFSILDDRIWIRNYQIILEGTNKVKDQKFEPETVEIGPRLVLNLQRIQEGPFSGPAIYLNPDYVSPNERRRAQGYGQKGKSYMNKVIEREAKEEHKKNLPEAPKHVTDEIFVNN</sequence>
<dbReference type="InterPro" id="IPR007109">
    <property type="entry name" value="Brix"/>
</dbReference>
<protein>
    <recommendedName>
        <fullName evidence="4">Ribosome biogenesis protein BRX1 homolog</fullName>
    </recommendedName>
    <alternativeName>
        <fullName evidence="7">Brix domain-containing protein 2</fullName>
    </alternativeName>
</protein>
<dbReference type="PROSITE" id="PS50833">
    <property type="entry name" value="BRIX"/>
    <property type="match status" value="1"/>
</dbReference>